<feature type="repeat" description="ANK" evidence="4">
    <location>
        <begin position="15"/>
        <end position="47"/>
    </location>
</feature>
<dbReference type="SUPFAM" id="SSF48403">
    <property type="entry name" value="Ankyrin repeat"/>
    <property type="match status" value="1"/>
</dbReference>
<dbReference type="SMART" id="SM00248">
    <property type="entry name" value="ANK"/>
    <property type="match status" value="3"/>
</dbReference>
<dbReference type="PANTHER" id="PTHR24136">
    <property type="entry name" value="SOWAH (DROSOPHILA) HOMOLOG"/>
    <property type="match status" value="1"/>
</dbReference>
<keyword evidence="2" id="KW-0677">Repeat</keyword>
<evidence type="ECO:0000256" key="4">
    <source>
        <dbReference type="PROSITE-ProRule" id="PRU00023"/>
    </source>
</evidence>
<comment type="caution">
    <text evidence="6">The sequence shown here is derived from an EMBL/GenBank/DDBJ whole genome shotgun (WGS) entry which is preliminary data.</text>
</comment>
<dbReference type="EMBL" id="LWCA01000427">
    <property type="protein sequence ID" value="OAF68548.1"/>
    <property type="molecule type" value="Genomic_DNA"/>
</dbReference>
<feature type="non-terminal residue" evidence="6">
    <location>
        <position position="1"/>
    </location>
</feature>
<keyword evidence="5" id="KW-1133">Transmembrane helix</keyword>
<dbReference type="InterPro" id="IPR036770">
    <property type="entry name" value="Ankyrin_rpt-contain_sf"/>
</dbReference>
<dbReference type="Pfam" id="PF12796">
    <property type="entry name" value="Ank_2"/>
    <property type="match status" value="1"/>
</dbReference>
<comment type="similarity">
    <text evidence="1">Belongs to the ankyrin SOCS box (ASB) family.</text>
</comment>
<dbReference type="InterPro" id="IPR002110">
    <property type="entry name" value="Ankyrin_rpt"/>
</dbReference>
<name>A0A177B2P1_9BILA</name>
<evidence type="ECO:0000313" key="7">
    <source>
        <dbReference type="Proteomes" id="UP000078046"/>
    </source>
</evidence>
<organism evidence="6 7">
    <name type="scientific">Intoshia linei</name>
    <dbReference type="NCBI Taxonomy" id="1819745"/>
    <lineage>
        <taxon>Eukaryota</taxon>
        <taxon>Metazoa</taxon>
        <taxon>Spiralia</taxon>
        <taxon>Lophotrochozoa</taxon>
        <taxon>Mesozoa</taxon>
        <taxon>Orthonectida</taxon>
        <taxon>Rhopaluridae</taxon>
        <taxon>Intoshia</taxon>
    </lineage>
</organism>
<dbReference type="PANTHER" id="PTHR24136:SF15">
    <property type="entry name" value="ANK_REP_REGION DOMAIN-CONTAINING PROTEIN"/>
    <property type="match status" value="1"/>
</dbReference>
<dbReference type="InterPro" id="IPR051573">
    <property type="entry name" value="Ankyrin-SOCS_box_domain"/>
</dbReference>
<evidence type="ECO:0000256" key="3">
    <source>
        <dbReference type="ARBA" id="ARBA00023043"/>
    </source>
</evidence>
<evidence type="ECO:0000256" key="2">
    <source>
        <dbReference type="ARBA" id="ARBA00022737"/>
    </source>
</evidence>
<keyword evidence="5" id="KW-0472">Membrane</keyword>
<accession>A0A177B2P1</accession>
<keyword evidence="3 4" id="KW-0040">ANK repeat</keyword>
<feature type="transmembrane region" description="Helical" evidence="5">
    <location>
        <begin position="55"/>
        <end position="77"/>
    </location>
</feature>
<dbReference type="PROSITE" id="PS50088">
    <property type="entry name" value="ANK_REPEAT"/>
    <property type="match status" value="1"/>
</dbReference>
<sequence length="154" mass="17964">PIHNLAKYINFVDSYGTFALMEAVVRSNQKLTKILLNYGAEVNQRSTIYKNVTPLQYCICAGFYGILKLLILFGAYIDMTVWSECSSLVYAIKSFDRKCLKIMLKYCTDRSFIHNDCSNVEKRIYTLYQEKELDIDNILKIKCFNLPHKKITYI</sequence>
<proteinExistence type="inferred from homology"/>
<dbReference type="GO" id="GO:0045732">
    <property type="term" value="P:positive regulation of protein catabolic process"/>
    <property type="evidence" value="ECO:0007669"/>
    <property type="project" value="TreeGrafter"/>
</dbReference>
<dbReference type="Proteomes" id="UP000078046">
    <property type="component" value="Unassembled WGS sequence"/>
</dbReference>
<evidence type="ECO:0000313" key="6">
    <source>
        <dbReference type="EMBL" id="OAF68548.1"/>
    </source>
</evidence>
<reference evidence="6 7" key="1">
    <citation type="submission" date="2016-04" db="EMBL/GenBank/DDBJ databases">
        <title>The genome of Intoshia linei affirms orthonectids as highly simplified spiralians.</title>
        <authorList>
            <person name="Mikhailov K.V."/>
            <person name="Slusarev G.S."/>
            <person name="Nikitin M.A."/>
            <person name="Logacheva M.D."/>
            <person name="Penin A."/>
            <person name="Aleoshin V."/>
            <person name="Panchin Y.V."/>
        </authorList>
    </citation>
    <scope>NUCLEOTIDE SEQUENCE [LARGE SCALE GENOMIC DNA]</scope>
    <source>
        <strain evidence="6">Intl2013</strain>
        <tissue evidence="6">Whole animal</tissue>
    </source>
</reference>
<evidence type="ECO:0000256" key="1">
    <source>
        <dbReference type="ARBA" id="ARBA00005949"/>
    </source>
</evidence>
<keyword evidence="5" id="KW-0812">Transmembrane</keyword>
<dbReference type="PROSITE" id="PS50297">
    <property type="entry name" value="ANK_REP_REGION"/>
    <property type="match status" value="1"/>
</dbReference>
<dbReference type="GO" id="GO:0016567">
    <property type="term" value="P:protein ubiquitination"/>
    <property type="evidence" value="ECO:0007669"/>
    <property type="project" value="TreeGrafter"/>
</dbReference>
<gene>
    <name evidence="6" type="ORF">A3Q56_03720</name>
</gene>
<dbReference type="Gene3D" id="1.25.40.20">
    <property type="entry name" value="Ankyrin repeat-containing domain"/>
    <property type="match status" value="1"/>
</dbReference>
<evidence type="ECO:0000256" key="5">
    <source>
        <dbReference type="SAM" id="Phobius"/>
    </source>
</evidence>
<dbReference type="OrthoDB" id="71307at2759"/>
<dbReference type="AlphaFoldDB" id="A0A177B2P1"/>
<protein>
    <submittedName>
        <fullName evidence="6">Uncharacterized protein</fullName>
    </submittedName>
</protein>
<keyword evidence="7" id="KW-1185">Reference proteome</keyword>